<dbReference type="Proteomes" id="UP000254060">
    <property type="component" value="Unassembled WGS sequence"/>
</dbReference>
<evidence type="ECO:0000313" key="4">
    <source>
        <dbReference type="Proteomes" id="UP000254060"/>
    </source>
</evidence>
<evidence type="ECO:0000256" key="1">
    <source>
        <dbReference type="ARBA" id="ARBA00008791"/>
    </source>
</evidence>
<evidence type="ECO:0000259" key="2">
    <source>
        <dbReference type="Pfam" id="PF00582"/>
    </source>
</evidence>
<dbReference type="PANTHER" id="PTHR46268">
    <property type="entry name" value="STRESS RESPONSE PROTEIN NHAX"/>
    <property type="match status" value="1"/>
</dbReference>
<dbReference type="AlphaFoldDB" id="A0A377FRC9"/>
<proteinExistence type="inferred from homology"/>
<dbReference type="PANTHER" id="PTHR46268:SF6">
    <property type="entry name" value="UNIVERSAL STRESS PROTEIN UP12"/>
    <property type="match status" value="1"/>
</dbReference>
<evidence type="ECO:0000313" key="3">
    <source>
        <dbReference type="EMBL" id="STO07389.1"/>
    </source>
</evidence>
<protein>
    <submittedName>
        <fullName evidence="3">Universal stress protein SAV1710</fullName>
    </submittedName>
</protein>
<dbReference type="SUPFAM" id="SSF52402">
    <property type="entry name" value="Adenine nucleotide alpha hydrolases-like"/>
    <property type="match status" value="1"/>
</dbReference>
<dbReference type="EMBL" id="UGGP01000001">
    <property type="protein sequence ID" value="STO07389.1"/>
    <property type="molecule type" value="Genomic_DNA"/>
</dbReference>
<dbReference type="OrthoDB" id="9777884at2"/>
<dbReference type="Pfam" id="PF00582">
    <property type="entry name" value="Usp"/>
    <property type="match status" value="1"/>
</dbReference>
<sequence length="137" mass="15094">MGKVFIAADGSAHSKRALEKAIQLAKASNASIDLVHVVSAKESKEAALNSTGKIDLETKRKRMLQPLFDLIETEGVEYEYIELRGEPDVELVKYANHEPYEYVVVGSRGLNAFQEFVLGSVSHKLAKRALAPVIIVK</sequence>
<dbReference type="InterPro" id="IPR014729">
    <property type="entry name" value="Rossmann-like_a/b/a_fold"/>
</dbReference>
<organism evidence="3 4">
    <name type="scientific">Exiguobacterium aurantiacum</name>
    <dbReference type="NCBI Taxonomy" id="33987"/>
    <lineage>
        <taxon>Bacteria</taxon>
        <taxon>Bacillati</taxon>
        <taxon>Bacillota</taxon>
        <taxon>Bacilli</taxon>
        <taxon>Bacillales</taxon>
        <taxon>Bacillales Family XII. Incertae Sedis</taxon>
        <taxon>Exiguobacterium</taxon>
    </lineage>
</organism>
<dbReference type="CDD" id="cd00293">
    <property type="entry name" value="USP-like"/>
    <property type="match status" value="1"/>
</dbReference>
<dbReference type="STRING" id="1397694.GCA_000702585_01250"/>
<gene>
    <name evidence="3" type="ORF">NCTC13163_00735</name>
</gene>
<dbReference type="PRINTS" id="PR01438">
    <property type="entry name" value="UNVRSLSTRESS"/>
</dbReference>
<comment type="similarity">
    <text evidence="1">Belongs to the universal stress protein A family.</text>
</comment>
<dbReference type="RefSeq" id="WP_029334483.1">
    <property type="nucleotide sequence ID" value="NZ_UGGP01000001.1"/>
</dbReference>
<name>A0A377FRC9_9BACL</name>
<dbReference type="InterPro" id="IPR006015">
    <property type="entry name" value="Universal_stress_UspA"/>
</dbReference>
<reference evidence="3 4" key="1">
    <citation type="submission" date="2018-06" db="EMBL/GenBank/DDBJ databases">
        <authorList>
            <consortium name="Pathogen Informatics"/>
            <person name="Doyle S."/>
        </authorList>
    </citation>
    <scope>NUCLEOTIDE SEQUENCE [LARGE SCALE GENOMIC DNA]</scope>
    <source>
        <strain evidence="3 4">NCTC13163</strain>
    </source>
</reference>
<dbReference type="InterPro" id="IPR006016">
    <property type="entry name" value="UspA"/>
</dbReference>
<dbReference type="Gene3D" id="3.40.50.620">
    <property type="entry name" value="HUPs"/>
    <property type="match status" value="1"/>
</dbReference>
<accession>A0A377FRC9</accession>
<feature type="domain" description="UspA" evidence="2">
    <location>
        <begin position="2"/>
        <end position="137"/>
    </location>
</feature>